<keyword evidence="3 4" id="KW-0732">Signal</keyword>
<evidence type="ECO:0000256" key="3">
    <source>
        <dbReference type="ARBA" id="ARBA00022729"/>
    </source>
</evidence>
<evidence type="ECO:0000256" key="1">
    <source>
        <dbReference type="ARBA" id="ARBA00009023"/>
    </source>
</evidence>
<dbReference type="EMBL" id="SPKJ01000004">
    <property type="protein sequence ID" value="MYZ46581.1"/>
    <property type="molecule type" value="Genomic_DNA"/>
</dbReference>
<dbReference type="PANTHER" id="PTHR33376:SF7">
    <property type="entry name" value="C4-DICARBOXYLATE-BINDING PROTEIN DCTB"/>
    <property type="match status" value="1"/>
</dbReference>
<accession>A0A964WS79</accession>
<dbReference type="Proteomes" id="UP000773614">
    <property type="component" value="Unassembled WGS sequence"/>
</dbReference>
<name>A0A964WS79_9HYPH</name>
<reference evidence="5" key="1">
    <citation type="submission" date="2019-03" db="EMBL/GenBank/DDBJ databases">
        <title>Afifella sp. nov., isolated from activated sludge.</title>
        <authorList>
            <person name="Li Q."/>
            <person name="Liu Y."/>
        </authorList>
    </citation>
    <scope>NUCLEOTIDE SEQUENCE</scope>
    <source>
        <strain evidence="5">L72</strain>
    </source>
</reference>
<dbReference type="AlphaFoldDB" id="A0A964WS79"/>
<feature type="chain" id="PRO_5037500702" description="TRAP-type C4-dicarboxylate transport system substrate-binding protein" evidence="4">
    <location>
        <begin position="24"/>
        <end position="343"/>
    </location>
</feature>
<keyword evidence="2" id="KW-0813">Transport</keyword>
<comment type="similarity">
    <text evidence="1">Belongs to the bacterial solute-binding protein 7 family.</text>
</comment>
<evidence type="ECO:0008006" key="7">
    <source>
        <dbReference type="Google" id="ProtNLM"/>
    </source>
</evidence>
<keyword evidence="6" id="KW-1185">Reference proteome</keyword>
<dbReference type="Gene3D" id="3.40.190.170">
    <property type="entry name" value="Bacterial extracellular solute-binding protein, family 7"/>
    <property type="match status" value="1"/>
</dbReference>
<dbReference type="GO" id="GO:0055085">
    <property type="term" value="P:transmembrane transport"/>
    <property type="evidence" value="ECO:0007669"/>
    <property type="project" value="InterPro"/>
</dbReference>
<dbReference type="OrthoDB" id="7818209at2"/>
<dbReference type="InterPro" id="IPR018389">
    <property type="entry name" value="DctP_fam"/>
</dbReference>
<sequence>MRLSILAAALAVTTAFATTSASAQAVKGPKVSWRIATFGSPRTGLTHIETLRTYVEEQTGGNFSITIGYGTLGEPREFLDLLKVGAVQGATVQPSLSGSRLALYSVRDLPFLPLSDPDVQRKVHEAVHAYPPVAKEFAAWNAMPFMSSLLPQYELMGTNAKPAELADIAGMRIRALGGAGDALDRLGASSVNMPASEVYVALDRGLLDGVAFPYYAHVSFRSYELGKWMTTNLALGTTAFPVTLSQSAWDELPPQYQTLLNQAREVAYAAQKKAIQDDDAKSLAKIKGAGVELVQFAERDLEAFRAAGGKPVWDEWIAEREAEGLPGRDTFEFVMSEVEKARQ</sequence>
<organism evidence="5 6">
    <name type="scientific">Propylenella binzhouense</name>
    <dbReference type="NCBI Taxonomy" id="2555902"/>
    <lineage>
        <taxon>Bacteria</taxon>
        <taxon>Pseudomonadati</taxon>
        <taxon>Pseudomonadota</taxon>
        <taxon>Alphaproteobacteria</taxon>
        <taxon>Hyphomicrobiales</taxon>
        <taxon>Propylenellaceae</taxon>
        <taxon>Propylenella</taxon>
    </lineage>
</organism>
<dbReference type="RefSeq" id="WP_161138930.1">
    <property type="nucleotide sequence ID" value="NZ_SPKJ01000004.1"/>
</dbReference>
<evidence type="ECO:0000256" key="4">
    <source>
        <dbReference type="SAM" id="SignalP"/>
    </source>
</evidence>
<dbReference type="PANTHER" id="PTHR33376">
    <property type="match status" value="1"/>
</dbReference>
<dbReference type="InterPro" id="IPR038404">
    <property type="entry name" value="TRAP_DctP_sf"/>
</dbReference>
<proteinExistence type="inferred from homology"/>
<comment type="caution">
    <text evidence="5">The sequence shown here is derived from an EMBL/GenBank/DDBJ whole genome shotgun (WGS) entry which is preliminary data.</text>
</comment>
<dbReference type="NCBIfam" id="NF037995">
    <property type="entry name" value="TRAP_S1"/>
    <property type="match status" value="1"/>
</dbReference>
<dbReference type="Pfam" id="PF03480">
    <property type="entry name" value="DctP"/>
    <property type="match status" value="1"/>
</dbReference>
<evidence type="ECO:0000313" key="6">
    <source>
        <dbReference type="Proteomes" id="UP000773614"/>
    </source>
</evidence>
<evidence type="ECO:0000313" key="5">
    <source>
        <dbReference type="EMBL" id="MYZ46581.1"/>
    </source>
</evidence>
<gene>
    <name evidence="5" type="ORF">E4O86_02450</name>
</gene>
<protein>
    <recommendedName>
        <fullName evidence="7">TRAP-type C4-dicarboxylate transport system substrate-binding protein</fullName>
    </recommendedName>
</protein>
<evidence type="ECO:0000256" key="2">
    <source>
        <dbReference type="ARBA" id="ARBA00022448"/>
    </source>
</evidence>
<feature type="signal peptide" evidence="4">
    <location>
        <begin position="1"/>
        <end position="23"/>
    </location>
</feature>